<keyword evidence="5" id="KW-0804">Transcription</keyword>
<evidence type="ECO:0000256" key="3">
    <source>
        <dbReference type="ARBA" id="ARBA00023015"/>
    </source>
</evidence>
<dbReference type="InterPro" id="IPR015421">
    <property type="entry name" value="PyrdxlP-dep_Trfase_major"/>
</dbReference>
<dbReference type="InterPro" id="IPR036388">
    <property type="entry name" value="WH-like_DNA-bd_sf"/>
</dbReference>
<evidence type="ECO:0000256" key="4">
    <source>
        <dbReference type="ARBA" id="ARBA00023125"/>
    </source>
</evidence>
<evidence type="ECO:0000256" key="1">
    <source>
        <dbReference type="ARBA" id="ARBA00005384"/>
    </source>
</evidence>
<comment type="similarity">
    <text evidence="1">In the C-terminal section; belongs to the class-I pyridoxal-phosphate-dependent aminotransferase family.</text>
</comment>
<keyword evidence="4" id="KW-0238">DNA-binding</keyword>
<dbReference type="SMART" id="SM00345">
    <property type="entry name" value="HTH_GNTR"/>
    <property type="match status" value="1"/>
</dbReference>
<accession>A0A4V2M4V7</accession>
<dbReference type="GO" id="GO:0008483">
    <property type="term" value="F:transaminase activity"/>
    <property type="evidence" value="ECO:0007669"/>
    <property type="project" value="UniProtKB-KW"/>
</dbReference>
<keyword evidence="2" id="KW-0663">Pyridoxal phosphate</keyword>
<gene>
    <name evidence="7" type="ORF">E0H75_40445</name>
</gene>
<dbReference type="Pfam" id="PF00392">
    <property type="entry name" value="GntR"/>
    <property type="match status" value="1"/>
</dbReference>
<dbReference type="AlphaFoldDB" id="A0A4V2M4V7"/>
<evidence type="ECO:0000256" key="2">
    <source>
        <dbReference type="ARBA" id="ARBA00022898"/>
    </source>
</evidence>
<dbReference type="Gene3D" id="3.40.640.10">
    <property type="entry name" value="Type I PLP-dependent aspartate aminotransferase-like (Major domain)"/>
    <property type="match status" value="1"/>
</dbReference>
<dbReference type="InterPro" id="IPR051446">
    <property type="entry name" value="HTH_trans_reg/aminotransferase"/>
</dbReference>
<dbReference type="GO" id="GO:0003677">
    <property type="term" value="F:DNA binding"/>
    <property type="evidence" value="ECO:0007669"/>
    <property type="project" value="UniProtKB-KW"/>
</dbReference>
<dbReference type="InterPro" id="IPR015424">
    <property type="entry name" value="PyrdxlP-dep_Trfase"/>
</dbReference>
<sequence>MRQSLRESLRIAIQEGRLTAGTVLPSSRRLAADLGVSRGVTTDAYEQLASEGYLDVTARAAPVVAAVLTAAPAAPDPHVPAWRFDLTAITPDVRLFPRREWTRAVGKALRNTPDAALDYGDHRGRIELRTALSSYLARVRGVRVDPRRIVVTQGFTQALDLMCRVLVARGARCVAVESPTHPALSAVIEQSGLTVVGCAVDSEGLRSDDLSPGRADAIMVAPAHQFPTGAVMSSRRRVALLGWAASHDSVILEDDYDAEFRYDRTPLGAVQGLDPGRVVHVGTASKTLAPGVRLGWMSLPAGLVDEVRIRKGLADSGSPTFDQIAFAEFLTSGDYDRHIARARQTYRRRRDRLVQALATALPELPIQGSAAGMHILLRLPDGTDDIAIAAAAAAVGIGVKALSPLQRAPSLERGLVLGYGRLPEAKIDEATGALASLLTKAGV</sequence>
<dbReference type="Pfam" id="PF00155">
    <property type="entry name" value="Aminotran_1_2"/>
    <property type="match status" value="1"/>
</dbReference>
<dbReference type="GO" id="GO:0003700">
    <property type="term" value="F:DNA-binding transcription factor activity"/>
    <property type="evidence" value="ECO:0007669"/>
    <property type="project" value="InterPro"/>
</dbReference>
<proteinExistence type="inferred from homology"/>
<evidence type="ECO:0000313" key="7">
    <source>
        <dbReference type="EMBL" id="TCC37422.1"/>
    </source>
</evidence>
<dbReference type="SUPFAM" id="SSF46785">
    <property type="entry name" value="Winged helix' DNA-binding domain"/>
    <property type="match status" value="1"/>
</dbReference>
<comment type="caution">
    <text evidence="7">The sequence shown here is derived from an EMBL/GenBank/DDBJ whole genome shotgun (WGS) entry which is preliminary data.</text>
</comment>
<protein>
    <submittedName>
        <fullName evidence="7">PLP-dependent aminotransferase family protein</fullName>
    </submittedName>
</protein>
<dbReference type="InterPro" id="IPR000524">
    <property type="entry name" value="Tscrpt_reg_HTH_GntR"/>
</dbReference>
<dbReference type="InterPro" id="IPR004839">
    <property type="entry name" value="Aminotransferase_I/II_large"/>
</dbReference>
<organism evidence="7 8">
    <name type="scientific">Kribbella capetownensis</name>
    <dbReference type="NCBI Taxonomy" id="1572659"/>
    <lineage>
        <taxon>Bacteria</taxon>
        <taxon>Bacillati</taxon>
        <taxon>Actinomycetota</taxon>
        <taxon>Actinomycetes</taxon>
        <taxon>Propionibacteriales</taxon>
        <taxon>Kribbellaceae</taxon>
        <taxon>Kribbella</taxon>
    </lineage>
</organism>
<reference evidence="7 8" key="1">
    <citation type="submission" date="2019-02" db="EMBL/GenBank/DDBJ databases">
        <title>Kribbella capetownensis sp. nov. and Kribbella speibonae sp. nov., isolated from soil.</title>
        <authorList>
            <person name="Curtis S.M."/>
            <person name="Norton I."/>
            <person name="Everest G.J."/>
            <person name="Meyers P.R."/>
        </authorList>
    </citation>
    <scope>NUCLEOTIDE SEQUENCE [LARGE SCALE GENOMIC DNA]</scope>
    <source>
        <strain evidence="7 8">YM53</strain>
    </source>
</reference>
<keyword evidence="7" id="KW-0808">Transferase</keyword>
<dbReference type="RefSeq" id="WP_131519025.1">
    <property type="nucleotide sequence ID" value="NZ_SJKD01000015.1"/>
</dbReference>
<dbReference type="PROSITE" id="PS50949">
    <property type="entry name" value="HTH_GNTR"/>
    <property type="match status" value="1"/>
</dbReference>
<feature type="domain" description="HTH gntR-type" evidence="6">
    <location>
        <begin position="1"/>
        <end position="67"/>
    </location>
</feature>
<dbReference type="Gene3D" id="1.10.10.10">
    <property type="entry name" value="Winged helix-like DNA-binding domain superfamily/Winged helix DNA-binding domain"/>
    <property type="match status" value="1"/>
</dbReference>
<keyword evidence="7" id="KW-0032">Aminotransferase</keyword>
<dbReference type="SUPFAM" id="SSF53383">
    <property type="entry name" value="PLP-dependent transferases"/>
    <property type="match status" value="1"/>
</dbReference>
<dbReference type="OrthoDB" id="199743at2"/>
<name>A0A4V2M4V7_9ACTN</name>
<dbReference type="InterPro" id="IPR036390">
    <property type="entry name" value="WH_DNA-bd_sf"/>
</dbReference>
<evidence type="ECO:0000256" key="5">
    <source>
        <dbReference type="ARBA" id="ARBA00023163"/>
    </source>
</evidence>
<keyword evidence="8" id="KW-1185">Reference proteome</keyword>
<keyword evidence="3" id="KW-0805">Transcription regulation</keyword>
<dbReference type="PANTHER" id="PTHR46577:SF1">
    <property type="entry name" value="HTH-TYPE TRANSCRIPTIONAL REGULATORY PROTEIN GABR"/>
    <property type="match status" value="1"/>
</dbReference>
<dbReference type="GO" id="GO:0030170">
    <property type="term" value="F:pyridoxal phosphate binding"/>
    <property type="evidence" value="ECO:0007669"/>
    <property type="project" value="InterPro"/>
</dbReference>
<dbReference type="PANTHER" id="PTHR46577">
    <property type="entry name" value="HTH-TYPE TRANSCRIPTIONAL REGULATORY PROTEIN GABR"/>
    <property type="match status" value="1"/>
</dbReference>
<dbReference type="CDD" id="cd00609">
    <property type="entry name" value="AAT_like"/>
    <property type="match status" value="1"/>
</dbReference>
<evidence type="ECO:0000313" key="8">
    <source>
        <dbReference type="Proteomes" id="UP000293342"/>
    </source>
</evidence>
<evidence type="ECO:0000259" key="6">
    <source>
        <dbReference type="PROSITE" id="PS50949"/>
    </source>
</evidence>
<dbReference type="EMBL" id="SJKD01000015">
    <property type="protein sequence ID" value="TCC37422.1"/>
    <property type="molecule type" value="Genomic_DNA"/>
</dbReference>
<dbReference type="Proteomes" id="UP000293342">
    <property type="component" value="Unassembled WGS sequence"/>
</dbReference>
<dbReference type="PRINTS" id="PR00035">
    <property type="entry name" value="HTHGNTR"/>
</dbReference>